<dbReference type="AlphaFoldDB" id="A0A7D9DX22"/>
<feature type="compositionally biased region" description="Basic and acidic residues" evidence="1">
    <location>
        <begin position="13"/>
        <end position="32"/>
    </location>
</feature>
<dbReference type="SUPFAM" id="SSF56219">
    <property type="entry name" value="DNase I-like"/>
    <property type="match status" value="1"/>
</dbReference>
<evidence type="ECO:0000256" key="1">
    <source>
        <dbReference type="SAM" id="MobiDB-lite"/>
    </source>
</evidence>
<accession>A0A7D9DX22</accession>
<dbReference type="Gene3D" id="3.60.10.10">
    <property type="entry name" value="Endonuclease/exonuclease/phosphatase"/>
    <property type="match status" value="1"/>
</dbReference>
<name>A0A7D9DX22_PARCT</name>
<dbReference type="EMBL" id="CACRXK020002803">
    <property type="protein sequence ID" value="CAB3996125.1"/>
    <property type="molecule type" value="Genomic_DNA"/>
</dbReference>
<dbReference type="PANTHER" id="PTHR33776">
    <property type="entry name" value="ENDO/EXONUCLEASE/PHOSPHATASE DOMAIN-CONTAINING PROTEIN"/>
    <property type="match status" value="1"/>
</dbReference>
<evidence type="ECO:0000313" key="2">
    <source>
        <dbReference type="EMBL" id="CAB3996125.1"/>
    </source>
</evidence>
<organism evidence="2 3">
    <name type="scientific">Paramuricea clavata</name>
    <name type="common">Red gorgonian</name>
    <name type="synonym">Violescent sea-whip</name>
    <dbReference type="NCBI Taxonomy" id="317549"/>
    <lineage>
        <taxon>Eukaryota</taxon>
        <taxon>Metazoa</taxon>
        <taxon>Cnidaria</taxon>
        <taxon>Anthozoa</taxon>
        <taxon>Octocorallia</taxon>
        <taxon>Malacalcyonacea</taxon>
        <taxon>Plexauridae</taxon>
        <taxon>Paramuricea</taxon>
    </lineage>
</organism>
<dbReference type="InterPro" id="IPR036691">
    <property type="entry name" value="Endo/exonu/phosph_ase_sf"/>
</dbReference>
<dbReference type="PANTHER" id="PTHR33776:SF3">
    <property type="entry name" value="PHD-TYPE DOMAIN-CONTAINING PROTEIN"/>
    <property type="match status" value="1"/>
</dbReference>
<keyword evidence="3" id="KW-1185">Reference proteome</keyword>
<protein>
    <submittedName>
        <fullName evidence="2">Uncharacterized protein</fullName>
    </submittedName>
</protein>
<proteinExistence type="predicted"/>
<feature type="region of interest" description="Disordered" evidence="1">
    <location>
        <begin position="1"/>
        <end position="40"/>
    </location>
</feature>
<reference evidence="2" key="1">
    <citation type="submission" date="2020-04" db="EMBL/GenBank/DDBJ databases">
        <authorList>
            <person name="Alioto T."/>
            <person name="Alioto T."/>
            <person name="Gomez Garrido J."/>
        </authorList>
    </citation>
    <scope>NUCLEOTIDE SEQUENCE</scope>
    <source>
        <strain evidence="2">A484AB</strain>
    </source>
</reference>
<dbReference type="OrthoDB" id="5988371at2759"/>
<sequence>MPPKKRNIATEKTASRIEDKSDVIAEDSHTSDQNDENGPVSYDENRLSNLIFNPLNTSFNKTIDQFTIGSGLDPDFNYYSGAHNCDYYTEDGFSAKLRSQGISNSLSFLHLNIRSLQRNFDNFSNLLLKININFTFIGLSETWLKDSETLMDIPGYRFIHNPRHNRTGGGVGLYFSDHLYFKLRSDLCYDDIECAESLFIEVLKPKGKNIVIGVVYRPLASD</sequence>
<gene>
    <name evidence="2" type="ORF">PACLA_8A020463</name>
</gene>
<evidence type="ECO:0000313" key="3">
    <source>
        <dbReference type="Proteomes" id="UP001152795"/>
    </source>
</evidence>
<dbReference type="Proteomes" id="UP001152795">
    <property type="component" value="Unassembled WGS sequence"/>
</dbReference>
<feature type="non-terminal residue" evidence="2">
    <location>
        <position position="222"/>
    </location>
</feature>
<comment type="caution">
    <text evidence="2">The sequence shown here is derived from an EMBL/GenBank/DDBJ whole genome shotgun (WGS) entry which is preliminary data.</text>
</comment>